<comment type="caution">
    <text evidence="9">The sequence shown here is derived from an EMBL/GenBank/DDBJ whole genome shotgun (WGS) entry which is preliminary data.</text>
</comment>
<dbReference type="GO" id="GO:0005634">
    <property type="term" value="C:nucleus"/>
    <property type="evidence" value="ECO:0007669"/>
    <property type="project" value="UniProtKB-SubCell"/>
</dbReference>
<dbReference type="AlphaFoldDB" id="A0A8H6UW52"/>
<evidence type="ECO:0000256" key="1">
    <source>
        <dbReference type="ARBA" id="ARBA00004123"/>
    </source>
</evidence>
<evidence type="ECO:0000313" key="8">
    <source>
        <dbReference type="EMBL" id="KAF7131025.1"/>
    </source>
</evidence>
<dbReference type="CDD" id="cd12148">
    <property type="entry name" value="fungal_TF_MHR"/>
    <property type="match status" value="1"/>
</dbReference>
<evidence type="ECO:0000313" key="11">
    <source>
        <dbReference type="Proteomes" id="UP000662466"/>
    </source>
</evidence>
<feature type="compositionally biased region" description="Low complexity" evidence="7">
    <location>
        <begin position="445"/>
        <end position="454"/>
    </location>
</feature>
<dbReference type="Proteomes" id="UP000662466">
    <property type="component" value="Unassembled WGS sequence"/>
</dbReference>
<dbReference type="PANTHER" id="PTHR31845:SF38">
    <property type="entry name" value="TRANSCRIPTION FACTOR, PUTATIVE (AFU_ORTHOLOGUE AFUA_7G00410)-RELATED"/>
    <property type="match status" value="1"/>
</dbReference>
<sequence length="552" mass="62214">MMAPQSAMHSMSVNLGAPNEPIFIGESENDDPTKDVISRGIITEEQARGIYERFMNGSKNFLPLFDPVRDTYDSIRSRSLFCFTVIIYLASRAVPDLRSNNHLQRVLQDEAQKLAEESFFERPTKLETVQGMILLAAYSEKSWFSTALILRTALDSGLEKSLDTLLAQTNTPRSYLSATMEDRILVWQTRTWLVTYTTELDIAAGTGRKSRVNELDVAKLRKYLDYPLSLPSDMPRARRTIDNTTAGQLLSTELPAIMGRLEEWWKTWDGIHEQNGFHAGAFQRSSLKYMLNYARVYVLCATIARIQKRPSSEVLPDPESDAVLELWKSLIEIIMGQMALLVNEAAYRCQLTWSPTYPALTIAFISMFPFLSHWQVLTRLATFAVRVARWHPALIDQSLVLQRAQQISEILKLPPYPDIHRTVSIFSNYASALFAERSCTTNQATATSNTAGSSMQPRQGTDNPRSDSDLFDMPHDQGQEQAPQRDAQTHGDSLSEEGRTAEARSDPALPRLLGEMNIPNWTLSTSIADSFDLFEEGQSDVFDFLPSMPSIS</sequence>
<dbReference type="Proteomes" id="UP000630445">
    <property type="component" value="Unassembled WGS sequence"/>
</dbReference>
<evidence type="ECO:0000256" key="5">
    <source>
        <dbReference type="ARBA" id="ARBA00023163"/>
    </source>
</evidence>
<organism evidence="9 11">
    <name type="scientific">Aspergillus hiratsukae</name>
    <dbReference type="NCBI Taxonomy" id="1194566"/>
    <lineage>
        <taxon>Eukaryota</taxon>
        <taxon>Fungi</taxon>
        <taxon>Dikarya</taxon>
        <taxon>Ascomycota</taxon>
        <taxon>Pezizomycotina</taxon>
        <taxon>Eurotiomycetes</taxon>
        <taxon>Eurotiomycetidae</taxon>
        <taxon>Eurotiales</taxon>
        <taxon>Aspergillaceae</taxon>
        <taxon>Aspergillus</taxon>
        <taxon>Aspergillus subgen. Fumigati</taxon>
    </lineage>
</organism>
<protein>
    <recommendedName>
        <fullName evidence="12">C6 transcription factor</fullName>
    </recommendedName>
</protein>
<evidence type="ECO:0000313" key="9">
    <source>
        <dbReference type="EMBL" id="KAF7169273.1"/>
    </source>
</evidence>
<evidence type="ECO:0000256" key="7">
    <source>
        <dbReference type="SAM" id="MobiDB-lite"/>
    </source>
</evidence>
<keyword evidence="4" id="KW-0238">DNA-binding</keyword>
<feature type="region of interest" description="Disordered" evidence="7">
    <location>
        <begin position="445"/>
        <end position="511"/>
    </location>
</feature>
<feature type="compositionally biased region" description="Basic and acidic residues" evidence="7">
    <location>
        <begin position="496"/>
        <end position="505"/>
    </location>
</feature>
<evidence type="ECO:0000313" key="10">
    <source>
        <dbReference type="Proteomes" id="UP000630445"/>
    </source>
</evidence>
<evidence type="ECO:0008006" key="12">
    <source>
        <dbReference type="Google" id="ProtNLM"/>
    </source>
</evidence>
<dbReference type="GO" id="GO:0000976">
    <property type="term" value="F:transcription cis-regulatory region binding"/>
    <property type="evidence" value="ECO:0007669"/>
    <property type="project" value="TreeGrafter"/>
</dbReference>
<name>A0A8H6UW52_9EURO</name>
<feature type="compositionally biased region" description="Basic and acidic residues" evidence="7">
    <location>
        <begin position="464"/>
        <end position="478"/>
    </location>
</feature>
<dbReference type="InterPro" id="IPR051089">
    <property type="entry name" value="prtT"/>
</dbReference>
<dbReference type="PANTHER" id="PTHR31845">
    <property type="entry name" value="FINGER DOMAIN PROTEIN, PUTATIVE-RELATED"/>
    <property type="match status" value="1"/>
</dbReference>
<accession>A0A8H6UW52</accession>
<evidence type="ECO:0000256" key="6">
    <source>
        <dbReference type="ARBA" id="ARBA00023242"/>
    </source>
</evidence>
<dbReference type="EMBL" id="JACBAF010002045">
    <property type="protein sequence ID" value="KAF7169273.1"/>
    <property type="molecule type" value="Genomic_DNA"/>
</dbReference>
<evidence type="ECO:0000256" key="3">
    <source>
        <dbReference type="ARBA" id="ARBA00023015"/>
    </source>
</evidence>
<keyword evidence="6" id="KW-0539">Nucleus</keyword>
<keyword evidence="3" id="KW-0805">Transcription regulation</keyword>
<comment type="subcellular location">
    <subcellularLocation>
        <location evidence="1">Nucleus</location>
    </subcellularLocation>
</comment>
<dbReference type="OrthoDB" id="4454541at2759"/>
<dbReference type="EMBL" id="JACBAD010001882">
    <property type="protein sequence ID" value="KAF7131025.1"/>
    <property type="molecule type" value="Genomic_DNA"/>
</dbReference>
<proteinExistence type="predicted"/>
<gene>
    <name evidence="8" type="ORF">CNMCM5793_003960</name>
    <name evidence="9" type="ORF">CNMCM6106_004204</name>
</gene>
<reference evidence="9" key="1">
    <citation type="submission" date="2020-06" db="EMBL/GenBank/DDBJ databases">
        <title>Draft genome sequences of strains closely related to Aspergillus parafelis and Aspergillus hiratsukae.</title>
        <authorList>
            <person name="Dos Santos R.A.C."/>
            <person name="Rivero-Menendez O."/>
            <person name="Steenwyk J.L."/>
            <person name="Mead M.E."/>
            <person name="Goldman G.H."/>
            <person name="Alastruey-Izquierdo A."/>
            <person name="Rokas A."/>
        </authorList>
    </citation>
    <scope>NUCLEOTIDE SEQUENCE</scope>
    <source>
        <strain evidence="8">CNM-CM5793</strain>
        <strain evidence="9">CNM-CM6106</strain>
    </source>
</reference>
<keyword evidence="5" id="KW-0804">Transcription</keyword>
<keyword evidence="10" id="KW-1185">Reference proteome</keyword>
<evidence type="ECO:0000256" key="4">
    <source>
        <dbReference type="ARBA" id="ARBA00023125"/>
    </source>
</evidence>
<keyword evidence="2" id="KW-0862">Zinc</keyword>
<evidence type="ECO:0000256" key="2">
    <source>
        <dbReference type="ARBA" id="ARBA00022833"/>
    </source>
</evidence>
<dbReference type="GO" id="GO:0000981">
    <property type="term" value="F:DNA-binding transcription factor activity, RNA polymerase II-specific"/>
    <property type="evidence" value="ECO:0007669"/>
    <property type="project" value="TreeGrafter"/>
</dbReference>